<accession>A0AAV2H9D0</accession>
<sequence length="111" mass="12387">MFGHLCFEVFTHGLLPYSHLELSDADVVAGIFKSAIDLKQENFITNVHFKEIISACVTFNTCQRATISKIKNRLSSLSKECSSGVYGNYPDLQKGLQKPSTAYNLVRTQVL</sequence>
<dbReference type="AlphaFoldDB" id="A0AAV2H9D0"/>
<keyword evidence="2" id="KW-1185">Reference proteome</keyword>
<dbReference type="EMBL" id="CAXITT010000054">
    <property type="protein sequence ID" value="CAL1529748.1"/>
    <property type="molecule type" value="Genomic_DNA"/>
</dbReference>
<dbReference type="InterPro" id="IPR011009">
    <property type="entry name" value="Kinase-like_dom_sf"/>
</dbReference>
<evidence type="ECO:0000313" key="1">
    <source>
        <dbReference type="EMBL" id="CAL1529748.1"/>
    </source>
</evidence>
<dbReference type="SUPFAM" id="SSF56112">
    <property type="entry name" value="Protein kinase-like (PK-like)"/>
    <property type="match status" value="1"/>
</dbReference>
<organism evidence="1 2">
    <name type="scientific">Lymnaea stagnalis</name>
    <name type="common">Great pond snail</name>
    <name type="synonym">Helix stagnalis</name>
    <dbReference type="NCBI Taxonomy" id="6523"/>
    <lineage>
        <taxon>Eukaryota</taxon>
        <taxon>Metazoa</taxon>
        <taxon>Spiralia</taxon>
        <taxon>Lophotrochozoa</taxon>
        <taxon>Mollusca</taxon>
        <taxon>Gastropoda</taxon>
        <taxon>Heterobranchia</taxon>
        <taxon>Euthyneura</taxon>
        <taxon>Panpulmonata</taxon>
        <taxon>Hygrophila</taxon>
        <taxon>Lymnaeoidea</taxon>
        <taxon>Lymnaeidae</taxon>
        <taxon>Lymnaea</taxon>
    </lineage>
</organism>
<evidence type="ECO:0000313" key="2">
    <source>
        <dbReference type="Proteomes" id="UP001497497"/>
    </source>
</evidence>
<proteinExistence type="predicted"/>
<name>A0AAV2H9D0_LYMST</name>
<dbReference type="Proteomes" id="UP001497497">
    <property type="component" value="Unassembled WGS sequence"/>
</dbReference>
<gene>
    <name evidence="1" type="ORF">GSLYS_00003903001</name>
</gene>
<protein>
    <submittedName>
        <fullName evidence="1">Uncharacterized protein</fullName>
    </submittedName>
</protein>
<comment type="caution">
    <text evidence="1">The sequence shown here is derived from an EMBL/GenBank/DDBJ whole genome shotgun (WGS) entry which is preliminary data.</text>
</comment>
<reference evidence="1 2" key="1">
    <citation type="submission" date="2024-04" db="EMBL/GenBank/DDBJ databases">
        <authorList>
            <consortium name="Genoscope - CEA"/>
            <person name="William W."/>
        </authorList>
    </citation>
    <scope>NUCLEOTIDE SEQUENCE [LARGE SCALE GENOMIC DNA]</scope>
</reference>
<dbReference type="Gene3D" id="1.10.510.10">
    <property type="entry name" value="Transferase(Phosphotransferase) domain 1"/>
    <property type="match status" value="1"/>
</dbReference>